<proteinExistence type="predicted"/>
<evidence type="ECO:0000313" key="3">
    <source>
        <dbReference type="Proteomes" id="UP000265520"/>
    </source>
</evidence>
<comment type="caution">
    <text evidence="2">The sequence shown here is derived from an EMBL/GenBank/DDBJ whole genome shotgun (WGS) entry which is preliminary data.</text>
</comment>
<accession>A0A392NRV8</accession>
<reference evidence="2 3" key="1">
    <citation type="journal article" date="2018" name="Front. Plant Sci.">
        <title>Red Clover (Trifolium pratense) and Zigzag Clover (T. medium) - A Picture of Genomic Similarities and Differences.</title>
        <authorList>
            <person name="Dluhosova J."/>
            <person name="Istvanek J."/>
            <person name="Nedelnik J."/>
            <person name="Repkova J."/>
        </authorList>
    </citation>
    <scope>NUCLEOTIDE SEQUENCE [LARGE SCALE GENOMIC DNA]</scope>
    <source>
        <strain evidence="3">cv. 10/8</strain>
        <tissue evidence="2">Leaf</tissue>
    </source>
</reference>
<evidence type="ECO:0000256" key="1">
    <source>
        <dbReference type="SAM" id="MobiDB-lite"/>
    </source>
</evidence>
<feature type="region of interest" description="Disordered" evidence="1">
    <location>
        <begin position="72"/>
        <end position="113"/>
    </location>
</feature>
<organism evidence="2 3">
    <name type="scientific">Trifolium medium</name>
    <dbReference type="NCBI Taxonomy" id="97028"/>
    <lineage>
        <taxon>Eukaryota</taxon>
        <taxon>Viridiplantae</taxon>
        <taxon>Streptophyta</taxon>
        <taxon>Embryophyta</taxon>
        <taxon>Tracheophyta</taxon>
        <taxon>Spermatophyta</taxon>
        <taxon>Magnoliopsida</taxon>
        <taxon>eudicotyledons</taxon>
        <taxon>Gunneridae</taxon>
        <taxon>Pentapetalae</taxon>
        <taxon>rosids</taxon>
        <taxon>fabids</taxon>
        <taxon>Fabales</taxon>
        <taxon>Fabaceae</taxon>
        <taxon>Papilionoideae</taxon>
        <taxon>50 kb inversion clade</taxon>
        <taxon>NPAAA clade</taxon>
        <taxon>Hologalegina</taxon>
        <taxon>IRL clade</taxon>
        <taxon>Trifolieae</taxon>
        <taxon>Trifolium</taxon>
    </lineage>
</organism>
<feature type="compositionally biased region" description="Basic and acidic residues" evidence="1">
    <location>
        <begin position="78"/>
        <end position="90"/>
    </location>
</feature>
<feature type="region of interest" description="Disordered" evidence="1">
    <location>
        <begin position="1"/>
        <end position="44"/>
    </location>
</feature>
<sequence>MDLPSTQNGSKNQQLHAISTSKRPFRDNQSSVKQENDEDNKNGPINVLLHILRRHRRVGGKLEISKLADLNRAGQRSKNLEMRTSNRDNNNRLTDPFEIFLEPTDPNRGQMQF</sequence>
<feature type="compositionally biased region" description="Polar residues" evidence="1">
    <location>
        <begin position="1"/>
        <end position="33"/>
    </location>
</feature>
<dbReference type="AlphaFoldDB" id="A0A392NRV8"/>
<evidence type="ECO:0000313" key="2">
    <source>
        <dbReference type="EMBL" id="MCI02587.1"/>
    </source>
</evidence>
<protein>
    <submittedName>
        <fullName evidence="2">Uncharacterized protein</fullName>
    </submittedName>
</protein>
<name>A0A392NRV8_9FABA</name>
<dbReference type="EMBL" id="LXQA010049583">
    <property type="protein sequence ID" value="MCI02587.1"/>
    <property type="molecule type" value="Genomic_DNA"/>
</dbReference>
<dbReference type="Proteomes" id="UP000265520">
    <property type="component" value="Unassembled WGS sequence"/>
</dbReference>
<keyword evidence="3" id="KW-1185">Reference proteome</keyword>